<evidence type="ECO:0000313" key="4">
    <source>
        <dbReference type="Proteomes" id="UP000253083"/>
    </source>
</evidence>
<dbReference type="InterPro" id="IPR036812">
    <property type="entry name" value="NAD(P)_OxRdtase_dom_sf"/>
</dbReference>
<protein>
    <submittedName>
        <fullName evidence="3">Aryl-alcohol dehydrogenase-like predicted oxidoreductase</fullName>
    </submittedName>
</protein>
<evidence type="ECO:0000313" key="3">
    <source>
        <dbReference type="EMBL" id="RBP53399.1"/>
    </source>
</evidence>
<keyword evidence="1" id="KW-0560">Oxidoreductase</keyword>
<gene>
    <name evidence="3" type="ORF">DFR28_101785</name>
</gene>
<dbReference type="RefSeq" id="WP_113952970.1">
    <property type="nucleotide sequence ID" value="NZ_QNRT01000001.1"/>
</dbReference>
<reference evidence="3 4" key="1">
    <citation type="submission" date="2018-06" db="EMBL/GenBank/DDBJ databases">
        <title>Genomic Encyclopedia of Type Strains, Phase IV (KMG-IV): sequencing the most valuable type-strain genomes for metagenomic binning, comparative biology and taxonomic classification.</title>
        <authorList>
            <person name="Goeker M."/>
        </authorList>
    </citation>
    <scope>NUCLEOTIDE SEQUENCE [LARGE SCALE GENOMIC DNA]</scope>
    <source>
        <strain evidence="3 4">DSM 24032</strain>
    </source>
</reference>
<dbReference type="PANTHER" id="PTHR43364:SF4">
    <property type="entry name" value="NAD(P)-LINKED OXIDOREDUCTASE SUPERFAMILY PROTEIN"/>
    <property type="match status" value="1"/>
</dbReference>
<dbReference type="PANTHER" id="PTHR43364">
    <property type="entry name" value="NADH-SPECIFIC METHYLGLYOXAL REDUCTASE-RELATED"/>
    <property type="match status" value="1"/>
</dbReference>
<organism evidence="3 4">
    <name type="scientific">Arenicella xantha</name>
    <dbReference type="NCBI Taxonomy" id="644221"/>
    <lineage>
        <taxon>Bacteria</taxon>
        <taxon>Pseudomonadati</taxon>
        <taxon>Pseudomonadota</taxon>
        <taxon>Gammaproteobacteria</taxon>
        <taxon>Arenicellales</taxon>
        <taxon>Arenicellaceae</taxon>
        <taxon>Arenicella</taxon>
    </lineage>
</organism>
<dbReference type="Proteomes" id="UP000253083">
    <property type="component" value="Unassembled WGS sequence"/>
</dbReference>
<dbReference type="InParanoid" id="A0A395JP65"/>
<dbReference type="SUPFAM" id="SSF51430">
    <property type="entry name" value="NAD(P)-linked oxidoreductase"/>
    <property type="match status" value="1"/>
</dbReference>
<proteinExistence type="predicted"/>
<dbReference type="AlphaFoldDB" id="A0A395JP65"/>
<dbReference type="OrthoDB" id="9772407at2"/>
<evidence type="ECO:0000256" key="1">
    <source>
        <dbReference type="ARBA" id="ARBA00023002"/>
    </source>
</evidence>
<comment type="caution">
    <text evidence="3">The sequence shown here is derived from an EMBL/GenBank/DDBJ whole genome shotgun (WGS) entry which is preliminary data.</text>
</comment>
<name>A0A395JP65_9GAMM</name>
<evidence type="ECO:0000259" key="2">
    <source>
        <dbReference type="Pfam" id="PF00248"/>
    </source>
</evidence>
<dbReference type="FunCoup" id="A0A395JP65">
    <property type="interactions" value="303"/>
</dbReference>
<dbReference type="EMBL" id="QNRT01000001">
    <property type="protein sequence ID" value="RBP53399.1"/>
    <property type="molecule type" value="Genomic_DNA"/>
</dbReference>
<feature type="domain" description="NADP-dependent oxidoreductase" evidence="2">
    <location>
        <begin position="16"/>
        <end position="343"/>
    </location>
</feature>
<dbReference type="InterPro" id="IPR023210">
    <property type="entry name" value="NADP_OxRdtase_dom"/>
</dbReference>
<sequence length="350" mass="38973">MKTVKLGSSDLQVSEVCLGSMTWGNQNTQDEAFAQIDYALERGINFIDTAEMYAVPPSKETSGLTETYIGNWIATNKSRRDEFVLATKIAGVGIPWIRDGGKIDGDAIRQAVDGSLRRLQTDYIDLYQLHWPNRMSPHFSKHWPGQVDPTDTDIEQERAGLLEILQALDEMMQAGKIRHIGLSDDTPWGISEYLRLAELHDLPKMVSIQNEFSLLHLKDWPYLIENCVFNDVAYLPWSPLAGGALSGKYANGAKPAGCRWTMQQRNGIFRDTAHSHEAIAAYKEVADQHDLSLVQLSLAWVYQLAGVTSTIIGATSMEQLAEDLDAYSVALSAEVLADIDGVIKRFPQPF</sequence>
<accession>A0A395JP65</accession>
<dbReference type="CDD" id="cd19094">
    <property type="entry name" value="AKR_Tas-like"/>
    <property type="match status" value="1"/>
</dbReference>
<dbReference type="Gene3D" id="3.20.20.100">
    <property type="entry name" value="NADP-dependent oxidoreductase domain"/>
    <property type="match status" value="1"/>
</dbReference>
<keyword evidence="4" id="KW-1185">Reference proteome</keyword>
<dbReference type="GO" id="GO:0016491">
    <property type="term" value="F:oxidoreductase activity"/>
    <property type="evidence" value="ECO:0007669"/>
    <property type="project" value="UniProtKB-KW"/>
</dbReference>
<dbReference type="InterPro" id="IPR050523">
    <property type="entry name" value="AKR_Detox_Biosynth"/>
</dbReference>
<dbReference type="Pfam" id="PF00248">
    <property type="entry name" value="Aldo_ket_red"/>
    <property type="match status" value="1"/>
</dbReference>